<reference evidence="3 4" key="1">
    <citation type="submission" date="2023-06" db="EMBL/GenBank/DDBJ databases">
        <authorList>
            <person name="Ham H."/>
            <person name="Park D.S."/>
        </authorList>
    </citation>
    <scope>NUCLEOTIDE SEQUENCE [LARGE SCALE GENOMIC DNA]</scope>
    <source>
        <strain evidence="3 4">KACC 17005</strain>
    </source>
</reference>
<evidence type="ECO:0000313" key="4">
    <source>
        <dbReference type="Proteomes" id="UP001242732"/>
    </source>
</evidence>
<feature type="region of interest" description="Disordered" evidence="2">
    <location>
        <begin position="572"/>
        <end position="613"/>
    </location>
</feature>
<gene>
    <name evidence="3" type="ORF">QRO08_24260</name>
</gene>
<feature type="coiled-coil region" evidence="1">
    <location>
        <begin position="414"/>
        <end position="441"/>
    </location>
</feature>
<dbReference type="RefSeq" id="WP_228193915.1">
    <property type="nucleotide sequence ID" value="NZ_CP023687.1"/>
</dbReference>
<feature type="region of interest" description="Disordered" evidence="2">
    <location>
        <begin position="351"/>
        <end position="375"/>
    </location>
</feature>
<feature type="region of interest" description="Disordered" evidence="2">
    <location>
        <begin position="1192"/>
        <end position="1218"/>
    </location>
</feature>
<feature type="compositionally biased region" description="Low complexity" evidence="2">
    <location>
        <begin position="582"/>
        <end position="593"/>
    </location>
</feature>
<name>A0ABY9AQ01_PARCI</name>
<evidence type="ECO:0000256" key="2">
    <source>
        <dbReference type="SAM" id="MobiDB-lite"/>
    </source>
</evidence>
<proteinExistence type="predicted"/>
<organism evidence="3 4">
    <name type="scientific">Paracidovorax citrulli</name>
    <name type="common">Acidovorax citrulli</name>
    <dbReference type="NCBI Taxonomy" id="80869"/>
    <lineage>
        <taxon>Bacteria</taxon>
        <taxon>Pseudomonadati</taxon>
        <taxon>Pseudomonadota</taxon>
        <taxon>Betaproteobacteria</taxon>
        <taxon>Burkholderiales</taxon>
        <taxon>Comamonadaceae</taxon>
        <taxon>Paracidovorax</taxon>
    </lineage>
</organism>
<feature type="compositionally biased region" description="Acidic residues" evidence="2">
    <location>
        <begin position="34"/>
        <end position="46"/>
    </location>
</feature>
<keyword evidence="1" id="KW-0175">Coiled coil</keyword>
<feature type="compositionally biased region" description="Low complexity" evidence="2">
    <location>
        <begin position="1192"/>
        <end position="1205"/>
    </location>
</feature>
<keyword evidence="4" id="KW-1185">Reference proteome</keyword>
<evidence type="ECO:0000256" key="1">
    <source>
        <dbReference type="SAM" id="Coils"/>
    </source>
</evidence>
<dbReference type="GeneID" id="79789945"/>
<accession>A0ABY9AQ01</accession>
<feature type="region of interest" description="Disordered" evidence="2">
    <location>
        <begin position="455"/>
        <end position="477"/>
    </location>
</feature>
<dbReference type="EMBL" id="CP127363">
    <property type="protein sequence ID" value="WIY48888.1"/>
    <property type="molecule type" value="Genomic_DNA"/>
</dbReference>
<dbReference type="Proteomes" id="UP001242732">
    <property type="component" value="Chromosome"/>
</dbReference>
<protein>
    <submittedName>
        <fullName evidence="3">Uncharacterized protein</fullName>
    </submittedName>
</protein>
<evidence type="ECO:0000313" key="3">
    <source>
        <dbReference type="EMBL" id="WIY48888.1"/>
    </source>
</evidence>
<feature type="region of interest" description="Disordered" evidence="2">
    <location>
        <begin position="24"/>
        <end position="46"/>
    </location>
</feature>
<sequence length="1218" mass="130751">MAPRPPSPSASTAHERLQAMLLQRADRSASAEQADMEQDSDTDSEASFDVVVDDGAIRAARQARMADITQALANTRTPEALNAMVARATEMGWQASQCTLPGGEEVSQALRPTYRHRTDGFMEVKQALRHIEAAANAWEAAAEHQQAALCARELLLPQAGPDLLDQLLWQSQTVARRLRAQEKTLEALLLLRQFPYAGAAGKCRIHDEAAARLREACSLRMNELPAELPAAVADIDAALHRELADISPRMAGLLDAIGPDGKLPGVPSRMPPPGSDARQAEAIEEAWLATYAHSCAALEDAARALLARSHPSEISSPAAAVKAGALTHPEAREGRATLRRNAALHKTMAPLLAGLQPPPDGAATRRKAGQGAPPQAPWLHALEAFGEWNLVLQRVENARRTLQAHSASWSPAQREASRDAIDSVQARLAAAQANASEQGREALVQSLAHLARQGIHASQEMPGSDPSAARHALAGAAEAARHAREALERSGLHARMAPVCTAIAQACEAMAHVPRTAAEARDHAARLQAAERQARAAAWEELAPDMHRLADLCGTACEGALRGAAEMEAQVADQARAQREGALQAAMEAALEQPPRPAEGVDDGRNRPPMPWQRPGDVVAALHQGLQAAQQAQSTLEEHLAGWTVAQRQESGEAVGALRARLDTARAAALENAISALQQSFKEIWRAAAPLLSADTEERSLPSGARSLAGKALAAAGEFHRTLHGIDGQELPERARIASIARAFAPLSTTSDALRMPLDTSAQAMARADVLDTAARQAREAAHSDFKVPLQHWARWCDGLRTDAISFALLHGMKAIDFLCKASEADLNAATSQLSDRMLTIHELAFDLPLHFTADGSIATSTQASPPPVVPSEDLEMARCTAAIAQRAAELRASLLPVPPGTLPEMAQDYQASRNSLSETAYAARVTSGLLPLFHEASQAIAQAPADQQPRVARQFARKALTYQQDAANALGDYLESSMRLSSRSARRAAMIDGANLRQSERLVTLMQRSLDGLGHLLECRSIAIGVHARAAIRHRDVRDGLMTIADRYERATQKIQDSLEHMEQRLEAESRLPGYADIAQGEKANMAGAFGMLIWRGKFESTIVQAMLAADWLARFLGPDLPLRTASDLSACTELIQFLQGDLSAQNQFALRQLRDDGNAHLVRKMLKVSLECIQRLKAFQEAIAAREQAPAAAAATGSSSTAPAPGPAKTRQRRGR</sequence>